<evidence type="ECO:0000313" key="1">
    <source>
        <dbReference type="EMBL" id="GMI47615.1"/>
    </source>
</evidence>
<dbReference type="AlphaFoldDB" id="A0A9W7GLP2"/>
<evidence type="ECO:0000313" key="2">
    <source>
        <dbReference type="Proteomes" id="UP001165065"/>
    </source>
</evidence>
<organism evidence="1 2">
    <name type="scientific">Triparma columacea</name>
    <dbReference type="NCBI Taxonomy" id="722753"/>
    <lineage>
        <taxon>Eukaryota</taxon>
        <taxon>Sar</taxon>
        <taxon>Stramenopiles</taxon>
        <taxon>Ochrophyta</taxon>
        <taxon>Bolidophyceae</taxon>
        <taxon>Parmales</taxon>
        <taxon>Triparmaceae</taxon>
        <taxon>Triparma</taxon>
    </lineage>
</organism>
<gene>
    <name evidence="1" type="ORF">TrCOL_g8380</name>
</gene>
<name>A0A9W7GLP2_9STRA</name>
<dbReference type="EMBL" id="BRYA01000352">
    <property type="protein sequence ID" value="GMI47615.1"/>
    <property type="molecule type" value="Genomic_DNA"/>
</dbReference>
<accession>A0A9W7GLP2</accession>
<proteinExistence type="predicted"/>
<reference evidence="2" key="1">
    <citation type="journal article" date="2023" name="Commun. Biol.">
        <title>Genome analysis of Parmales, the sister group of diatoms, reveals the evolutionary specialization of diatoms from phago-mixotrophs to photoautotrophs.</title>
        <authorList>
            <person name="Ban H."/>
            <person name="Sato S."/>
            <person name="Yoshikawa S."/>
            <person name="Yamada K."/>
            <person name="Nakamura Y."/>
            <person name="Ichinomiya M."/>
            <person name="Sato N."/>
            <person name="Blanc-Mathieu R."/>
            <person name="Endo H."/>
            <person name="Kuwata A."/>
            <person name="Ogata H."/>
        </authorList>
    </citation>
    <scope>NUCLEOTIDE SEQUENCE [LARGE SCALE GENOMIC DNA]</scope>
</reference>
<comment type="caution">
    <text evidence="1">The sequence shown here is derived from an EMBL/GenBank/DDBJ whole genome shotgun (WGS) entry which is preliminary data.</text>
</comment>
<sequence>MENGLITKEEIERAMIIGGGDKGENETPRGGGDGEDVVEISGSGVGSGLDGVGEYVLRNLGEPLVGSGVLPPRSPGSDVRLIRVKLVLGLPVGRGGGVRGREEVLEWLRKMLEWRVMGVMEDMHLRIVACLLGAGLGGEVEGGKEARDIMRGVKEEVIRELGKGGKEVEGVGRLVGRMEKDEEWEEGRGGVGWKVGRAIREGEGVL</sequence>
<dbReference type="Proteomes" id="UP001165065">
    <property type="component" value="Unassembled WGS sequence"/>
</dbReference>
<protein>
    <submittedName>
        <fullName evidence="1">Uncharacterized protein</fullName>
    </submittedName>
</protein>
<keyword evidence="2" id="KW-1185">Reference proteome</keyword>